<evidence type="ECO:0000256" key="2">
    <source>
        <dbReference type="ARBA" id="ARBA00022729"/>
    </source>
</evidence>
<feature type="domain" description="Fibronectin type-III" evidence="7">
    <location>
        <begin position="575"/>
        <end position="662"/>
    </location>
</feature>
<evidence type="ECO:0000259" key="7">
    <source>
        <dbReference type="PROSITE" id="PS50853"/>
    </source>
</evidence>
<dbReference type="InterPro" id="IPR013783">
    <property type="entry name" value="Ig-like_fold"/>
</dbReference>
<comment type="similarity">
    <text evidence="5">Belongs to the peptidase S8 family.</text>
</comment>
<dbReference type="RefSeq" id="WP_378319890.1">
    <property type="nucleotide sequence ID" value="NZ_JBHUHY010000006.1"/>
</dbReference>
<evidence type="ECO:0000256" key="1">
    <source>
        <dbReference type="ARBA" id="ARBA00022670"/>
    </source>
</evidence>
<dbReference type="Pfam" id="PF02839">
    <property type="entry name" value="CBM_5_12"/>
    <property type="match status" value="1"/>
</dbReference>
<dbReference type="InterPro" id="IPR023828">
    <property type="entry name" value="Peptidase_S8_Ser-AS"/>
</dbReference>
<dbReference type="PROSITE" id="PS50853">
    <property type="entry name" value="FN3"/>
    <property type="match status" value="2"/>
</dbReference>
<dbReference type="Gene3D" id="2.60.40.10">
    <property type="entry name" value="Immunoglobulins"/>
    <property type="match status" value="2"/>
</dbReference>
<dbReference type="CDD" id="cd04842">
    <property type="entry name" value="Peptidases_S8_Kp43_protease"/>
    <property type="match status" value="1"/>
</dbReference>
<dbReference type="PROSITE" id="PS51892">
    <property type="entry name" value="SUBTILASE"/>
    <property type="match status" value="1"/>
</dbReference>
<keyword evidence="1 5" id="KW-0645">Protease</keyword>
<proteinExistence type="inferred from homology"/>
<dbReference type="Pfam" id="PF00629">
    <property type="entry name" value="MAM"/>
    <property type="match status" value="1"/>
</dbReference>
<dbReference type="Proteomes" id="UP001597344">
    <property type="component" value="Unassembled WGS sequence"/>
</dbReference>
<evidence type="ECO:0000313" key="9">
    <source>
        <dbReference type="Proteomes" id="UP001597344"/>
    </source>
</evidence>
<evidence type="ECO:0000313" key="8">
    <source>
        <dbReference type="EMBL" id="MFD2186894.1"/>
    </source>
</evidence>
<accession>A0ABW5AV90</accession>
<dbReference type="SUPFAM" id="SSF49785">
    <property type="entry name" value="Galactose-binding domain-like"/>
    <property type="match status" value="1"/>
</dbReference>
<dbReference type="PROSITE" id="PS00138">
    <property type="entry name" value="SUBTILASE_SER"/>
    <property type="match status" value="1"/>
</dbReference>
<dbReference type="SMART" id="SM00060">
    <property type="entry name" value="FN3"/>
    <property type="match status" value="2"/>
</dbReference>
<evidence type="ECO:0000256" key="5">
    <source>
        <dbReference type="PROSITE-ProRule" id="PRU01240"/>
    </source>
</evidence>
<evidence type="ECO:0000259" key="6">
    <source>
        <dbReference type="PROSITE" id="PS50060"/>
    </source>
</evidence>
<feature type="domain" description="MAM" evidence="6">
    <location>
        <begin position="918"/>
        <end position="1089"/>
    </location>
</feature>
<dbReference type="InterPro" id="IPR000998">
    <property type="entry name" value="MAM_dom"/>
</dbReference>
<feature type="active site" description="Charge relay system" evidence="5">
    <location>
        <position position="147"/>
    </location>
</feature>
<keyword evidence="4 5" id="KW-0720">Serine protease</keyword>
<reference evidence="9" key="1">
    <citation type="journal article" date="2019" name="Int. J. Syst. Evol. Microbiol.">
        <title>The Global Catalogue of Microorganisms (GCM) 10K type strain sequencing project: providing services to taxonomists for standard genome sequencing and annotation.</title>
        <authorList>
            <consortium name="The Broad Institute Genomics Platform"/>
            <consortium name="The Broad Institute Genome Sequencing Center for Infectious Disease"/>
            <person name="Wu L."/>
            <person name="Ma J."/>
        </authorList>
    </citation>
    <scope>NUCLEOTIDE SEQUENCE [LARGE SCALE GENOMIC DNA]</scope>
    <source>
        <strain evidence="9">DT92</strain>
    </source>
</reference>
<evidence type="ECO:0000256" key="3">
    <source>
        <dbReference type="ARBA" id="ARBA00022801"/>
    </source>
</evidence>
<dbReference type="CDD" id="cd12215">
    <property type="entry name" value="ChiC_BD"/>
    <property type="match status" value="1"/>
</dbReference>
<dbReference type="InterPro" id="IPR013320">
    <property type="entry name" value="ConA-like_dom_sf"/>
</dbReference>
<evidence type="ECO:0000256" key="4">
    <source>
        <dbReference type="ARBA" id="ARBA00022825"/>
    </source>
</evidence>
<dbReference type="PROSITE" id="PS50060">
    <property type="entry name" value="MAM_2"/>
    <property type="match status" value="1"/>
</dbReference>
<dbReference type="Gene3D" id="3.40.50.200">
    <property type="entry name" value="Peptidase S8/S53 domain"/>
    <property type="match status" value="1"/>
</dbReference>
<dbReference type="InterPro" id="IPR034058">
    <property type="entry name" value="TagA/B/C/D_pept_dom"/>
</dbReference>
<dbReference type="InterPro" id="IPR008979">
    <property type="entry name" value="Galactose-bd-like_sf"/>
</dbReference>
<dbReference type="Gene3D" id="2.10.10.20">
    <property type="entry name" value="Carbohydrate-binding module superfamily 5/12"/>
    <property type="match status" value="1"/>
</dbReference>
<dbReference type="InterPro" id="IPR036116">
    <property type="entry name" value="FN3_sf"/>
</dbReference>
<dbReference type="InterPro" id="IPR003961">
    <property type="entry name" value="FN3_dom"/>
</dbReference>
<dbReference type="InterPro" id="IPR051560">
    <property type="entry name" value="MAM_domain-containing"/>
</dbReference>
<dbReference type="InterPro" id="IPR036852">
    <property type="entry name" value="Peptidase_S8/S53_dom_sf"/>
</dbReference>
<protein>
    <submittedName>
        <fullName evidence="8">S8 family serine peptidase</fullName>
    </submittedName>
</protein>
<dbReference type="InterPro" id="IPR026444">
    <property type="entry name" value="Secre_tail"/>
</dbReference>
<dbReference type="SUPFAM" id="SSF49899">
    <property type="entry name" value="Concanavalin A-like lectins/glucanases"/>
    <property type="match status" value="1"/>
</dbReference>
<dbReference type="Gene3D" id="2.60.120.380">
    <property type="match status" value="1"/>
</dbReference>
<dbReference type="NCBIfam" id="TIGR04183">
    <property type="entry name" value="Por_Secre_tail"/>
    <property type="match status" value="1"/>
</dbReference>
<feature type="active site" description="Charge relay system" evidence="5">
    <location>
        <position position="371"/>
    </location>
</feature>
<dbReference type="Gene3D" id="2.60.120.200">
    <property type="match status" value="1"/>
</dbReference>
<dbReference type="Pfam" id="PF00082">
    <property type="entry name" value="Peptidase_S8"/>
    <property type="match status" value="1"/>
</dbReference>
<dbReference type="SUPFAM" id="SSF51055">
    <property type="entry name" value="Carbohydrate binding domain"/>
    <property type="match status" value="1"/>
</dbReference>
<sequence>MKKSYRSLISILDFTENKMAIFVFFTMLLLSAGLFAQTPAEKAAIGRQSNVEKLNQLQADFSQKAAIDKKKAVQAARLNGWQTEFKAKDGSYSELQKVASFGGKDYAVYYTTYNVAAARSTRTNHLNGGGSLGLNLDGQNMTAYVWDGGHARVTHQEYDGPGGNNRVSVEDASSEGGLDLNFHAAHVTGTIVASGVQANAKGMASQAKARGYKWNNDIAEATTAAANGMLLSNHSYGFRSDLVPDQYFGAYIDESRSWDEVMFNAPFYLMVVAAGNDGNQNSYNGAPLDGNSSYDKLTGHSTSKNNLVVANAQDANVNNDGTLISVSINSSSSEGPTDDYRIKPDITGNGTGVYSTYESSDTAYNSITGTSMASPNVTGSLLLLQQHYNNLNGNFMRAATLKGLALHTADDAGPSGPDAVYGWGLLNAKAAAETISAVASGDSKVEELSLSSGQTYTINVDSDGVSPLLASISWTDRPGTATTATNSNTPVLINDLDIRVSQGSTTFSPYRLTGITTNGTGDNTVDPYEKIDIAGASGTYTITVTHKGSLTGGSQNFTLVVTGLSGTPVVCNATVPTGVAASNIGYDTATISWTAVPAATYDLRYRVAGTSSWTNQQDISGASVNLTGLTELTSYEVQVRSKCSDGTNSVYSSTTAFSTTEFQLVYCASNGQSVADEYIGNVQLETINNASGAGSGGYSDFTSISTSLAKGSTYTISVTPTWTGTAYNEGYAVWIDYNQNGDFTDAGEQVWSQVATQTTPVSGIFTVPAGATAGNTRMRVSMKYNGIPTSCESFQYGEVEDYTIVIGGATADTQAPTAPTALAASDITETTLTLNWTASTDNVGVTEYDVFQGSANIGSVTATTANVTALTANTAYQFTVVAKDAAGNESAASNVVNVTTAGGGGGTGCTTGITAFPYNEGFENTLGAWTQSTADDIDWTVNASGTPSNGTGPSSATQGTYYIFVEASGNGTGYPNKQAILTSPCFDLSSTSQASFKFSYHMYGATDMGSIAVEASTDEGATWASIWSQTGNKGNSWQSADIDLAAYVGGGVQLRFNRITGATWQADIALDNVSLTNSTGSGPVDQCDGIPAWSSTQSYQVGDRVVYQGSLYERTSTGWTNLGPCGTTSSFATTSDLAGPPVLDSKISAYPNPASADLFISMQGNAEHTFVIYSLLGNVVGKGNFTNKIDVRELKAGIYMLNIDGRQNLRFVKQ</sequence>
<dbReference type="Pfam" id="PF20009">
    <property type="entry name" value="GEVED"/>
    <property type="match status" value="1"/>
</dbReference>
<gene>
    <name evidence="8" type="ORF">ACFSJT_08830</name>
</gene>
<dbReference type="EMBL" id="JBHUHY010000006">
    <property type="protein sequence ID" value="MFD2186894.1"/>
    <property type="molecule type" value="Genomic_DNA"/>
</dbReference>
<dbReference type="InterPro" id="IPR000209">
    <property type="entry name" value="Peptidase_S8/S53_dom"/>
</dbReference>
<keyword evidence="9" id="KW-1185">Reference proteome</keyword>
<dbReference type="SUPFAM" id="SSF52743">
    <property type="entry name" value="Subtilisin-like"/>
    <property type="match status" value="1"/>
</dbReference>
<dbReference type="SMART" id="SM00137">
    <property type="entry name" value="MAM"/>
    <property type="match status" value="1"/>
</dbReference>
<keyword evidence="3 5" id="KW-0378">Hydrolase</keyword>
<dbReference type="SUPFAM" id="SSF49265">
    <property type="entry name" value="Fibronectin type III"/>
    <property type="match status" value="2"/>
</dbReference>
<keyword evidence="2" id="KW-0732">Signal</keyword>
<dbReference type="InterPro" id="IPR003610">
    <property type="entry name" value="CBM5/12"/>
</dbReference>
<dbReference type="CDD" id="cd06263">
    <property type="entry name" value="MAM"/>
    <property type="match status" value="1"/>
</dbReference>
<dbReference type="CDD" id="cd00063">
    <property type="entry name" value="FN3"/>
    <property type="match status" value="2"/>
</dbReference>
<dbReference type="InterPro" id="IPR036573">
    <property type="entry name" value="CBM_sf_5/12"/>
</dbReference>
<dbReference type="InterPro" id="IPR045474">
    <property type="entry name" value="GEVED"/>
</dbReference>
<name>A0ABW5AV90_9FLAO</name>
<dbReference type="Pfam" id="PF00041">
    <property type="entry name" value="fn3"/>
    <property type="match status" value="2"/>
</dbReference>
<dbReference type="Pfam" id="PF18962">
    <property type="entry name" value="Por_Secre_tail"/>
    <property type="match status" value="1"/>
</dbReference>
<dbReference type="PANTHER" id="PTHR23282">
    <property type="entry name" value="APICAL ENDOSOMAL GLYCOPROTEIN PRECURSOR"/>
    <property type="match status" value="1"/>
</dbReference>
<comment type="caution">
    <text evidence="8">The sequence shown here is derived from an EMBL/GenBank/DDBJ whole genome shotgun (WGS) entry which is preliminary data.</text>
</comment>
<feature type="domain" description="Fibronectin type-III" evidence="7">
    <location>
        <begin position="818"/>
        <end position="903"/>
    </location>
</feature>
<organism evidence="8 9">
    <name type="scientific">Aquimarina celericrescens</name>
    <dbReference type="NCBI Taxonomy" id="1964542"/>
    <lineage>
        <taxon>Bacteria</taxon>
        <taxon>Pseudomonadati</taxon>
        <taxon>Bacteroidota</taxon>
        <taxon>Flavobacteriia</taxon>
        <taxon>Flavobacteriales</taxon>
        <taxon>Flavobacteriaceae</taxon>
        <taxon>Aquimarina</taxon>
    </lineage>
</organism>
<feature type="active site" description="Charge relay system" evidence="5">
    <location>
        <position position="183"/>
    </location>
</feature>
<dbReference type="PANTHER" id="PTHR23282:SF101">
    <property type="entry name" value="MAM DOMAIN-CONTAINING PROTEIN"/>
    <property type="match status" value="1"/>
</dbReference>